<keyword evidence="1" id="KW-0812">Transmembrane</keyword>
<keyword evidence="1" id="KW-0472">Membrane</keyword>
<keyword evidence="1" id="KW-1133">Transmembrane helix</keyword>
<dbReference type="EMBL" id="MN740186">
    <property type="protein sequence ID" value="QHT92514.1"/>
    <property type="molecule type" value="Genomic_DNA"/>
</dbReference>
<dbReference type="AlphaFoldDB" id="A0A6C0IHA1"/>
<name>A0A6C0IHA1_9ZZZZ</name>
<feature type="transmembrane region" description="Helical" evidence="1">
    <location>
        <begin position="6"/>
        <end position="27"/>
    </location>
</feature>
<accession>A0A6C0IHA1</accession>
<evidence type="ECO:0000256" key="1">
    <source>
        <dbReference type="SAM" id="Phobius"/>
    </source>
</evidence>
<reference evidence="2" key="1">
    <citation type="journal article" date="2020" name="Nature">
        <title>Giant virus diversity and host interactions through global metagenomics.</title>
        <authorList>
            <person name="Schulz F."/>
            <person name="Roux S."/>
            <person name="Paez-Espino D."/>
            <person name="Jungbluth S."/>
            <person name="Walsh D.A."/>
            <person name="Denef V.J."/>
            <person name="McMahon K.D."/>
            <person name="Konstantinidis K.T."/>
            <person name="Eloe-Fadrosh E.A."/>
            <person name="Kyrpides N.C."/>
            <person name="Woyke T."/>
        </authorList>
    </citation>
    <scope>NUCLEOTIDE SEQUENCE</scope>
    <source>
        <strain evidence="2">GVMAG-M-3300023184-88</strain>
    </source>
</reference>
<evidence type="ECO:0000313" key="2">
    <source>
        <dbReference type="EMBL" id="QHT92514.1"/>
    </source>
</evidence>
<sequence>MHLQDHLFNLLLFLLDFTINLLLRFLISNQITDSYTKPIQDEKVFNRVLQGI</sequence>
<protein>
    <submittedName>
        <fullName evidence="2">Uncharacterized protein</fullName>
    </submittedName>
</protein>
<proteinExistence type="predicted"/>
<organism evidence="2">
    <name type="scientific">viral metagenome</name>
    <dbReference type="NCBI Taxonomy" id="1070528"/>
    <lineage>
        <taxon>unclassified sequences</taxon>
        <taxon>metagenomes</taxon>
        <taxon>organismal metagenomes</taxon>
    </lineage>
</organism>